<keyword evidence="2" id="KW-1185">Reference proteome</keyword>
<sequence>MEHFDPTKFGPDECHAVTWRCYSRSRRMKTPAWLVIMVQTPQVRFLIHADASDFEAGSAQFGKLFQHLATCPGALDEESKFNVPDRLIHTLWPHITAAMQNAGEDLRNQWRLSGHGMITLKEFWVRKWIVFRLKSGVESGQQLNAVLWRPSDSCCFHVLNFSHHAQDFGIPCFRWSKVRVNTADSESIVSGNARHVWYDQSKFTFKNLEGLHVEDVASVINKYRKINELLDKRAALSGEEEERTQKRLPLEFCAVGDDDDGERLRDEIQLPWLFGLVQDSDGRAMGLLLSHVDGAVTLRDALRLAKAAAWTERVRRKILKDSYFLHEHSIDLGHITLDSVLVYKDNVCIHDLAPSCRRLGTHDERREHDKRSLTILCNDRHWDSFAARMPRELGSCIEEDPASLAHVIT</sequence>
<gene>
    <name evidence="1" type="ORF">IF1G_08975</name>
</gene>
<dbReference type="Proteomes" id="UP000315783">
    <property type="component" value="Unassembled WGS sequence"/>
</dbReference>
<reference evidence="1 2" key="1">
    <citation type="journal article" date="2019" name="Appl. Microbiol. Biotechnol.">
        <title>Genome sequence of Isaria javanica and comparative genome analysis insights into family S53 peptidase evolution in fungal entomopathogens.</title>
        <authorList>
            <person name="Lin R."/>
            <person name="Zhang X."/>
            <person name="Xin B."/>
            <person name="Zou M."/>
            <person name="Gao Y."/>
            <person name="Qin F."/>
            <person name="Hu Q."/>
            <person name="Xie B."/>
            <person name="Cheng X."/>
        </authorList>
    </citation>
    <scope>NUCLEOTIDE SEQUENCE [LARGE SCALE GENOMIC DNA]</scope>
    <source>
        <strain evidence="1 2">IJ1G</strain>
    </source>
</reference>
<evidence type="ECO:0000313" key="1">
    <source>
        <dbReference type="EMBL" id="TQV92457.1"/>
    </source>
</evidence>
<name>A0A545USK1_9HYPO</name>
<proteinExistence type="predicted"/>
<evidence type="ECO:0000313" key="2">
    <source>
        <dbReference type="Proteomes" id="UP000315783"/>
    </source>
</evidence>
<dbReference type="AlphaFoldDB" id="A0A545USK1"/>
<accession>A0A545USK1</accession>
<organism evidence="1 2">
    <name type="scientific">Cordyceps javanica</name>
    <dbReference type="NCBI Taxonomy" id="43265"/>
    <lineage>
        <taxon>Eukaryota</taxon>
        <taxon>Fungi</taxon>
        <taxon>Dikarya</taxon>
        <taxon>Ascomycota</taxon>
        <taxon>Pezizomycotina</taxon>
        <taxon>Sordariomycetes</taxon>
        <taxon>Hypocreomycetidae</taxon>
        <taxon>Hypocreales</taxon>
        <taxon>Cordycipitaceae</taxon>
        <taxon>Cordyceps</taxon>
    </lineage>
</organism>
<comment type="caution">
    <text evidence="1">The sequence shown here is derived from an EMBL/GenBank/DDBJ whole genome shotgun (WGS) entry which is preliminary data.</text>
</comment>
<protein>
    <submittedName>
        <fullName evidence="1">Uncharacterized protein</fullName>
    </submittedName>
</protein>
<dbReference type="EMBL" id="SPUK01000015">
    <property type="protein sequence ID" value="TQV92457.1"/>
    <property type="molecule type" value="Genomic_DNA"/>
</dbReference>